<dbReference type="InterPro" id="IPR000700">
    <property type="entry name" value="PAS-assoc_C"/>
</dbReference>
<dbReference type="PANTHER" id="PTHR10217">
    <property type="entry name" value="VOLTAGE AND LIGAND GATED POTASSIUM CHANNEL"/>
    <property type="match status" value="1"/>
</dbReference>
<dbReference type="EMBL" id="JALNTZ010000003">
    <property type="protein sequence ID" value="KAJ3657486.1"/>
    <property type="molecule type" value="Genomic_DNA"/>
</dbReference>
<feature type="transmembrane region" description="Helical" evidence="7">
    <location>
        <begin position="222"/>
        <end position="240"/>
    </location>
</feature>
<accession>A0AA38MI74</accession>
<dbReference type="Gene3D" id="3.30.450.20">
    <property type="entry name" value="PAS domain"/>
    <property type="match status" value="1"/>
</dbReference>
<dbReference type="AlphaFoldDB" id="A0AA38MI74"/>
<dbReference type="InterPro" id="IPR003938">
    <property type="entry name" value="K_chnl_volt-dep_EAG/ELK/ERG"/>
</dbReference>
<evidence type="ECO:0000313" key="10">
    <source>
        <dbReference type="EMBL" id="KAJ3657486.1"/>
    </source>
</evidence>
<gene>
    <name evidence="10" type="ORF">Zmor_009284</name>
</gene>
<keyword evidence="3 7" id="KW-0812">Transmembrane</keyword>
<evidence type="ECO:0000256" key="3">
    <source>
        <dbReference type="ARBA" id="ARBA00022692"/>
    </source>
</evidence>
<keyword evidence="4" id="KW-0112">Calmodulin-binding</keyword>
<dbReference type="Gene3D" id="1.10.287.70">
    <property type="match status" value="1"/>
</dbReference>
<evidence type="ECO:0000256" key="5">
    <source>
        <dbReference type="ARBA" id="ARBA00022989"/>
    </source>
</evidence>
<dbReference type="InterPro" id="IPR050818">
    <property type="entry name" value="KCNH_animal-type"/>
</dbReference>
<dbReference type="GO" id="GO:0008076">
    <property type="term" value="C:voltage-gated potassium channel complex"/>
    <property type="evidence" value="ECO:0007669"/>
    <property type="project" value="TreeGrafter"/>
</dbReference>
<dbReference type="PANTHER" id="PTHR10217:SF435">
    <property type="entry name" value="POTASSIUM VOLTAGE-GATED CHANNEL PROTEIN EAG"/>
    <property type="match status" value="1"/>
</dbReference>
<keyword evidence="2" id="KW-0597">Phosphoprotein</keyword>
<comment type="caution">
    <text evidence="10">The sequence shown here is derived from an EMBL/GenBank/DDBJ whole genome shotgun (WGS) entry which is preliminary data.</text>
</comment>
<comment type="subcellular location">
    <subcellularLocation>
        <location evidence="1">Membrane</location>
        <topology evidence="1">Multi-pass membrane protein</topology>
    </subcellularLocation>
</comment>
<dbReference type="InterPro" id="IPR001610">
    <property type="entry name" value="PAC"/>
</dbReference>
<dbReference type="PRINTS" id="PR01464">
    <property type="entry name" value="EAGCHANNEL"/>
</dbReference>
<evidence type="ECO:0008006" key="12">
    <source>
        <dbReference type="Google" id="ProtNLM"/>
    </source>
</evidence>
<dbReference type="Pfam" id="PF00520">
    <property type="entry name" value="Ion_trans"/>
    <property type="match status" value="1"/>
</dbReference>
<organism evidence="10 11">
    <name type="scientific">Zophobas morio</name>
    <dbReference type="NCBI Taxonomy" id="2755281"/>
    <lineage>
        <taxon>Eukaryota</taxon>
        <taxon>Metazoa</taxon>
        <taxon>Ecdysozoa</taxon>
        <taxon>Arthropoda</taxon>
        <taxon>Hexapoda</taxon>
        <taxon>Insecta</taxon>
        <taxon>Pterygota</taxon>
        <taxon>Neoptera</taxon>
        <taxon>Endopterygota</taxon>
        <taxon>Coleoptera</taxon>
        <taxon>Polyphaga</taxon>
        <taxon>Cucujiformia</taxon>
        <taxon>Tenebrionidae</taxon>
        <taxon>Zophobas</taxon>
    </lineage>
</organism>
<dbReference type="GO" id="GO:0042391">
    <property type="term" value="P:regulation of membrane potential"/>
    <property type="evidence" value="ECO:0007669"/>
    <property type="project" value="TreeGrafter"/>
</dbReference>
<dbReference type="PRINTS" id="PR01463">
    <property type="entry name" value="EAGCHANLFMLY"/>
</dbReference>
<evidence type="ECO:0000256" key="4">
    <source>
        <dbReference type="ARBA" id="ARBA00022860"/>
    </source>
</evidence>
<dbReference type="CDD" id="cd00130">
    <property type="entry name" value="PAS"/>
    <property type="match status" value="1"/>
</dbReference>
<feature type="domain" description="PAC" evidence="9">
    <location>
        <begin position="94"/>
        <end position="146"/>
    </location>
</feature>
<evidence type="ECO:0000259" key="8">
    <source>
        <dbReference type="PROSITE" id="PS50112"/>
    </source>
</evidence>
<dbReference type="PROSITE" id="PS50112">
    <property type="entry name" value="PAS"/>
    <property type="match status" value="1"/>
</dbReference>
<proteinExistence type="predicted"/>
<dbReference type="InterPro" id="IPR005821">
    <property type="entry name" value="Ion_trans_dom"/>
</dbReference>
<dbReference type="GO" id="GO:0005516">
    <property type="term" value="F:calmodulin binding"/>
    <property type="evidence" value="ECO:0007669"/>
    <property type="project" value="UniProtKB-KW"/>
</dbReference>
<keyword evidence="11" id="KW-1185">Reference proteome</keyword>
<dbReference type="InterPro" id="IPR035965">
    <property type="entry name" value="PAS-like_dom_sf"/>
</dbReference>
<evidence type="ECO:0000256" key="2">
    <source>
        <dbReference type="ARBA" id="ARBA00022553"/>
    </source>
</evidence>
<evidence type="ECO:0000256" key="1">
    <source>
        <dbReference type="ARBA" id="ARBA00004141"/>
    </source>
</evidence>
<keyword evidence="6 7" id="KW-0472">Membrane</keyword>
<dbReference type="SUPFAM" id="SSF81324">
    <property type="entry name" value="Voltage-gated potassium channels"/>
    <property type="match status" value="1"/>
</dbReference>
<dbReference type="SMART" id="SM00086">
    <property type="entry name" value="PAC"/>
    <property type="match status" value="1"/>
</dbReference>
<name>A0AA38MI74_9CUCU</name>
<dbReference type="InterPro" id="IPR003949">
    <property type="entry name" value="K_chnl_volt-dep_EAG"/>
</dbReference>
<dbReference type="NCBIfam" id="TIGR00229">
    <property type="entry name" value="sensory_box"/>
    <property type="match status" value="1"/>
</dbReference>
<dbReference type="Proteomes" id="UP001168821">
    <property type="component" value="Unassembled WGS sequence"/>
</dbReference>
<dbReference type="SUPFAM" id="SSF55785">
    <property type="entry name" value="PYP-like sensor domain (PAS domain)"/>
    <property type="match status" value="1"/>
</dbReference>
<dbReference type="FunFam" id="3.30.450.20:FF:000009">
    <property type="entry name" value="Potassium voltage-gated channel subfamily H member 1"/>
    <property type="match status" value="1"/>
</dbReference>
<dbReference type="Pfam" id="PF13426">
    <property type="entry name" value="PAS_9"/>
    <property type="match status" value="1"/>
</dbReference>
<evidence type="ECO:0000259" key="9">
    <source>
        <dbReference type="PROSITE" id="PS50113"/>
    </source>
</evidence>
<evidence type="ECO:0000313" key="11">
    <source>
        <dbReference type="Proteomes" id="UP001168821"/>
    </source>
</evidence>
<dbReference type="GO" id="GO:0005249">
    <property type="term" value="F:voltage-gated potassium channel activity"/>
    <property type="evidence" value="ECO:0007669"/>
    <property type="project" value="InterPro"/>
</dbReference>
<feature type="domain" description="PAS" evidence="8">
    <location>
        <begin position="43"/>
        <end position="95"/>
    </location>
</feature>
<protein>
    <recommendedName>
        <fullName evidence="12">Potassium voltage-gated channel protein eag</fullName>
    </recommendedName>
</protein>
<dbReference type="InterPro" id="IPR000014">
    <property type="entry name" value="PAS"/>
</dbReference>
<keyword evidence="5 7" id="KW-1133">Transmembrane helix</keyword>
<reference evidence="10" key="1">
    <citation type="journal article" date="2023" name="G3 (Bethesda)">
        <title>Whole genome assemblies of Zophobas morio and Tenebrio molitor.</title>
        <authorList>
            <person name="Kaur S."/>
            <person name="Stinson S.A."/>
            <person name="diCenzo G.C."/>
        </authorList>
    </citation>
    <scope>NUCLEOTIDE SEQUENCE</scope>
    <source>
        <strain evidence="10">QUZm001</strain>
    </source>
</reference>
<evidence type="ECO:0000256" key="7">
    <source>
        <dbReference type="SAM" id="Phobius"/>
    </source>
</evidence>
<sequence>MPGGRRGLVAPQNTFLENIIRRSNSQPDSSFLLANAQIVDYPIVYCNESFCKISGYNRAEVMQKSCRCAFMFGELTDKETISRVDHVLEHQLHDQFEILLYKKNKTPLWLLLQISPIKNERDLVVLFLLTFRDITALKQPIETDDAKGGLSKFAKLARSVTRSRSVLVSQFSSHLPNLKDTTKQSHLAQMMSLSADIMPQYRQEAPKTPPHILLHYCAFKAIWDWIILCLTFYTAIMVPYNVAFKNKTSEDVSLLVVDSIVDVIFFIDIVLNFHTTFVGPGGEVVSDPKVIRMNYLKSWFIIDLLSCLPYDVFNAFDHDEDVSAQMF</sequence>
<dbReference type="PROSITE" id="PS50113">
    <property type="entry name" value="PAC"/>
    <property type="match status" value="1"/>
</dbReference>
<evidence type="ECO:0000256" key="6">
    <source>
        <dbReference type="ARBA" id="ARBA00023136"/>
    </source>
</evidence>